<dbReference type="SMART" id="SM00369">
    <property type="entry name" value="LRR_TYP"/>
    <property type="match status" value="5"/>
</dbReference>
<dbReference type="InterPro" id="IPR001611">
    <property type="entry name" value="Leu-rich_rpt"/>
</dbReference>
<dbReference type="Pfam" id="PF00069">
    <property type="entry name" value="Pkinase"/>
    <property type="match status" value="1"/>
</dbReference>
<dbReference type="GO" id="GO:0005524">
    <property type="term" value="F:ATP binding"/>
    <property type="evidence" value="ECO:0007669"/>
    <property type="project" value="UniProtKB-UniRule"/>
</dbReference>
<feature type="binding site" evidence="15">
    <location>
        <position position="352"/>
    </location>
    <ligand>
        <name>ATP</name>
        <dbReference type="ChEBI" id="CHEBI:30616"/>
    </ligand>
</feature>
<dbReference type="InterPro" id="IPR051420">
    <property type="entry name" value="Ser_Thr_Kinases_DiverseReg"/>
</dbReference>
<evidence type="ECO:0000259" key="17">
    <source>
        <dbReference type="PROSITE" id="PS50011"/>
    </source>
</evidence>
<evidence type="ECO:0000256" key="13">
    <source>
        <dbReference type="ARBA" id="ARBA00047899"/>
    </source>
</evidence>
<dbReference type="RefSeq" id="XP_024933555.3">
    <property type="nucleotide sequence ID" value="XM_025077787.3"/>
</dbReference>
<evidence type="ECO:0000313" key="19">
    <source>
        <dbReference type="RefSeq" id="XP_024933555.3"/>
    </source>
</evidence>
<keyword evidence="18" id="KW-1185">Reference proteome</keyword>
<keyword evidence="6 16" id="KW-0812">Transmembrane</keyword>
<dbReference type="PROSITE" id="PS00109">
    <property type="entry name" value="PROTEIN_KINASE_TYR"/>
    <property type="match status" value="1"/>
</dbReference>
<evidence type="ECO:0000256" key="9">
    <source>
        <dbReference type="ARBA" id="ARBA00022777"/>
    </source>
</evidence>
<dbReference type="InterPro" id="IPR011009">
    <property type="entry name" value="Kinase-like_dom_sf"/>
</dbReference>
<keyword evidence="4" id="KW-0433">Leucine-rich repeat</keyword>
<accession>A0A6P6GID1</accession>
<evidence type="ECO:0000256" key="14">
    <source>
        <dbReference type="ARBA" id="ARBA00048679"/>
    </source>
</evidence>
<evidence type="ECO:0000256" key="5">
    <source>
        <dbReference type="ARBA" id="ARBA00022679"/>
    </source>
</evidence>
<evidence type="ECO:0000256" key="6">
    <source>
        <dbReference type="ARBA" id="ARBA00022692"/>
    </source>
</evidence>
<evidence type="ECO:0000256" key="11">
    <source>
        <dbReference type="ARBA" id="ARBA00022989"/>
    </source>
</evidence>
<evidence type="ECO:0000256" key="3">
    <source>
        <dbReference type="ARBA" id="ARBA00022527"/>
    </source>
</evidence>
<dbReference type="GeneID" id="107426105"/>
<evidence type="ECO:0000256" key="16">
    <source>
        <dbReference type="SAM" id="Phobius"/>
    </source>
</evidence>
<evidence type="ECO:0000256" key="12">
    <source>
        <dbReference type="ARBA" id="ARBA00023136"/>
    </source>
</evidence>
<dbReference type="InterPro" id="IPR008266">
    <property type="entry name" value="Tyr_kinase_AS"/>
</dbReference>
<evidence type="ECO:0000256" key="10">
    <source>
        <dbReference type="ARBA" id="ARBA00022840"/>
    </source>
</evidence>
<dbReference type="EC" id="2.7.11.1" evidence="2"/>
<dbReference type="PROSITE" id="PS50011">
    <property type="entry name" value="PROTEIN_KINASE_DOM"/>
    <property type="match status" value="1"/>
</dbReference>
<evidence type="ECO:0000256" key="8">
    <source>
        <dbReference type="ARBA" id="ARBA00022741"/>
    </source>
</evidence>
<feature type="domain" description="Protein kinase" evidence="17">
    <location>
        <begin position="324"/>
        <end position="591"/>
    </location>
</feature>
<dbReference type="InterPro" id="IPR032675">
    <property type="entry name" value="LRR_dom_sf"/>
</dbReference>
<dbReference type="Gene3D" id="3.80.10.10">
    <property type="entry name" value="Ribonuclease Inhibitor"/>
    <property type="match status" value="1"/>
</dbReference>
<dbReference type="GO" id="GO:0004674">
    <property type="term" value="F:protein serine/threonine kinase activity"/>
    <property type="evidence" value="ECO:0007669"/>
    <property type="project" value="UniProtKB-KW"/>
</dbReference>
<dbReference type="SUPFAM" id="SSF56112">
    <property type="entry name" value="Protein kinase-like (PK-like)"/>
    <property type="match status" value="1"/>
</dbReference>
<evidence type="ECO:0000256" key="15">
    <source>
        <dbReference type="PROSITE-ProRule" id="PRU10141"/>
    </source>
</evidence>
<protein>
    <recommendedName>
        <fullName evidence="2">non-specific serine/threonine protein kinase</fullName>
        <ecNumber evidence="2">2.7.11.1</ecNumber>
    </recommendedName>
</protein>
<dbReference type="Gene3D" id="1.10.510.10">
    <property type="entry name" value="Transferase(Phosphotransferase) domain 1"/>
    <property type="match status" value="1"/>
</dbReference>
<dbReference type="PANTHER" id="PTHR48005">
    <property type="entry name" value="LEUCINE RICH REPEAT KINASE 2"/>
    <property type="match status" value="1"/>
</dbReference>
<reference evidence="19" key="1">
    <citation type="submission" date="2025-08" db="UniProtKB">
        <authorList>
            <consortium name="RefSeq"/>
        </authorList>
    </citation>
    <scope>IDENTIFICATION</scope>
    <source>
        <tissue evidence="19">Seedling</tissue>
    </source>
</reference>
<dbReference type="InterPro" id="IPR055414">
    <property type="entry name" value="LRR_R13L4/SHOC2-like"/>
</dbReference>
<keyword evidence="11 16" id="KW-1133">Transmembrane helix</keyword>
<organism evidence="18 19">
    <name type="scientific">Ziziphus jujuba</name>
    <name type="common">Chinese jujube</name>
    <name type="synonym">Ziziphus sativa</name>
    <dbReference type="NCBI Taxonomy" id="326968"/>
    <lineage>
        <taxon>Eukaryota</taxon>
        <taxon>Viridiplantae</taxon>
        <taxon>Streptophyta</taxon>
        <taxon>Embryophyta</taxon>
        <taxon>Tracheophyta</taxon>
        <taxon>Spermatophyta</taxon>
        <taxon>Magnoliopsida</taxon>
        <taxon>eudicotyledons</taxon>
        <taxon>Gunneridae</taxon>
        <taxon>Pentapetalae</taxon>
        <taxon>rosids</taxon>
        <taxon>fabids</taxon>
        <taxon>Rosales</taxon>
        <taxon>Rhamnaceae</taxon>
        <taxon>Paliureae</taxon>
        <taxon>Ziziphus</taxon>
    </lineage>
</organism>
<keyword evidence="8 15" id="KW-0547">Nucleotide-binding</keyword>
<evidence type="ECO:0000313" key="18">
    <source>
        <dbReference type="Proteomes" id="UP001652623"/>
    </source>
</evidence>
<dbReference type="GO" id="GO:0016020">
    <property type="term" value="C:membrane"/>
    <property type="evidence" value="ECO:0007669"/>
    <property type="project" value="UniProtKB-SubCell"/>
</dbReference>
<keyword evidence="3" id="KW-0723">Serine/threonine-protein kinase</keyword>
<dbReference type="Proteomes" id="UP001652623">
    <property type="component" value="Chromosome 6"/>
</dbReference>
<comment type="catalytic activity">
    <reaction evidence="14">
        <text>L-seryl-[protein] + ATP = O-phospho-L-seryl-[protein] + ADP + H(+)</text>
        <dbReference type="Rhea" id="RHEA:17989"/>
        <dbReference type="Rhea" id="RHEA-COMP:9863"/>
        <dbReference type="Rhea" id="RHEA-COMP:11604"/>
        <dbReference type="ChEBI" id="CHEBI:15378"/>
        <dbReference type="ChEBI" id="CHEBI:29999"/>
        <dbReference type="ChEBI" id="CHEBI:30616"/>
        <dbReference type="ChEBI" id="CHEBI:83421"/>
        <dbReference type="ChEBI" id="CHEBI:456216"/>
        <dbReference type="EC" id="2.7.11.1"/>
    </reaction>
</comment>
<dbReference type="KEGG" id="zju:107426105"/>
<dbReference type="SUPFAM" id="SSF52058">
    <property type="entry name" value="L domain-like"/>
    <property type="match status" value="1"/>
</dbReference>
<dbReference type="InterPro" id="IPR020635">
    <property type="entry name" value="Tyr_kinase_cat_dom"/>
</dbReference>
<feature type="transmembrane region" description="Helical" evidence="16">
    <location>
        <begin position="257"/>
        <end position="278"/>
    </location>
</feature>
<keyword evidence="12 16" id="KW-0472">Membrane</keyword>
<dbReference type="InterPro" id="IPR000719">
    <property type="entry name" value="Prot_kinase_dom"/>
</dbReference>
<dbReference type="Pfam" id="PF23598">
    <property type="entry name" value="LRR_14"/>
    <property type="match status" value="1"/>
</dbReference>
<dbReference type="Pfam" id="PF13855">
    <property type="entry name" value="LRR_8"/>
    <property type="match status" value="1"/>
</dbReference>
<dbReference type="PANTHER" id="PTHR48005:SF16">
    <property type="entry name" value="MDIS1-INTERACTING RECEPTOR LIKE KINASE 2-LIKE ISOFORM X1"/>
    <property type="match status" value="1"/>
</dbReference>
<dbReference type="Gene3D" id="3.30.200.20">
    <property type="entry name" value="Phosphorylase Kinase, domain 1"/>
    <property type="match status" value="1"/>
</dbReference>
<name>A0A6P6GID1_ZIZJJ</name>
<dbReference type="InParanoid" id="A0A6P6GID1"/>
<evidence type="ECO:0000256" key="2">
    <source>
        <dbReference type="ARBA" id="ARBA00012513"/>
    </source>
</evidence>
<dbReference type="InterPro" id="IPR017441">
    <property type="entry name" value="Protein_kinase_ATP_BS"/>
</dbReference>
<evidence type="ECO:0000256" key="4">
    <source>
        <dbReference type="ARBA" id="ARBA00022614"/>
    </source>
</evidence>
<dbReference type="InterPro" id="IPR003591">
    <property type="entry name" value="Leu-rich_rpt_typical-subtyp"/>
</dbReference>
<dbReference type="GO" id="GO:0004713">
    <property type="term" value="F:protein tyrosine kinase activity"/>
    <property type="evidence" value="ECO:0007669"/>
    <property type="project" value="InterPro"/>
</dbReference>
<dbReference type="PROSITE" id="PS00107">
    <property type="entry name" value="PROTEIN_KINASE_ATP"/>
    <property type="match status" value="1"/>
</dbReference>
<dbReference type="AlphaFoldDB" id="A0A6P6GID1"/>
<proteinExistence type="predicted"/>
<dbReference type="SMART" id="SM00219">
    <property type="entry name" value="TyrKc"/>
    <property type="match status" value="1"/>
</dbReference>
<gene>
    <name evidence="19" type="primary">LOC107426105</name>
</gene>
<keyword evidence="9 19" id="KW-0418">Kinase</keyword>
<keyword evidence="7" id="KW-0677">Repeat</keyword>
<keyword evidence="19" id="KW-0675">Receptor</keyword>
<evidence type="ECO:0000256" key="7">
    <source>
        <dbReference type="ARBA" id="ARBA00022737"/>
    </source>
</evidence>
<evidence type="ECO:0000256" key="1">
    <source>
        <dbReference type="ARBA" id="ARBA00004370"/>
    </source>
</evidence>
<sequence length="599" mass="65931">MLSGPLPRALGNLSKLTELHLESNWINASIPPEIGNLKNLEILGLENNHLTGGIPSFICDLTNLIHVHLSFNRLSGPLPSRIGNLKNLTSLQLGSNNLMGPIVPSLCGLESIEDIDLSGNNFNGSIPIEIFSLSTLTSLDVSSNSITDKIPSQLGNLTSLTTLNLAHNSIVGEIPSELANLTRLTTLKLAYNNLNGTIPSSILLRFKNKSLDLDGNRDLCGNLSGFPSCFHSIPPSSDQGVVNKVGGRSNSHKISSIIVPISVSFVLFFLVLISAMFYKCGNKNEKCQTSLGEITTTKNGDIFSAWNYDGNIAYIDIIQATEYFDIRYCIGTGGYGSVYRAQLPNGKVIALKKLHSSEAEEMVLKKSFLNEVKTLTELRHRNIVRLHGYCLHKTCMFLIYEYVERGSLFCVLSNDMRAVELDWRERVNIIKGIVHALCYLHHDCTPPIVHRDIASNNILLNSKLEAIVADFGTARFMDYGSSNQTIMAGTYGYIAPELAYTMAITEKCDVYSFGVVALETLMGRHPKQVLSSLSSFSTQSLLLIDVLDKRLPPPRSPSDVHNVVLVSEIALACLHANPKHRPTRENVSKYLVDRRTPFG</sequence>
<dbReference type="Pfam" id="PF00560">
    <property type="entry name" value="LRR_1"/>
    <property type="match status" value="1"/>
</dbReference>
<comment type="subcellular location">
    <subcellularLocation>
        <location evidence="1">Membrane</location>
    </subcellularLocation>
</comment>
<comment type="catalytic activity">
    <reaction evidence="13">
        <text>L-threonyl-[protein] + ATP = O-phospho-L-threonyl-[protein] + ADP + H(+)</text>
        <dbReference type="Rhea" id="RHEA:46608"/>
        <dbReference type="Rhea" id="RHEA-COMP:11060"/>
        <dbReference type="Rhea" id="RHEA-COMP:11605"/>
        <dbReference type="ChEBI" id="CHEBI:15378"/>
        <dbReference type="ChEBI" id="CHEBI:30013"/>
        <dbReference type="ChEBI" id="CHEBI:30616"/>
        <dbReference type="ChEBI" id="CHEBI:61977"/>
        <dbReference type="ChEBI" id="CHEBI:456216"/>
        <dbReference type="EC" id="2.7.11.1"/>
    </reaction>
</comment>
<keyword evidence="10 15" id="KW-0067">ATP-binding</keyword>
<keyword evidence="5" id="KW-0808">Transferase</keyword>